<name>A0A081DE98_NONUL</name>
<sequence>MNASLSAGTPYRLFIRGDRSIDLTISDTPNDTKLITTGELKLNDAIQTFDASLSTGDFVFAGNPYQAKVDVGAMIFDMATRTQEDMNPNFMYVWNPQAGTRGAYRAYDFRDSTSTPTDGEVAGELQPGQSMFLQILNDADTDVPSVTFKESYKVSGSNLTSTFSVPQGFLTLDVYNSNSTALDGLKINFDLNGLDIVDSFDLLKIENLDENISIINNSNRLAIESRSNPTDGTIIPLEIKRFNDGNYDFKTRLSGVNNLNTYLYDAHTNQYHLIAADVMTTISLNFDITVPSTVTLDRFSIYFSNVTLSELDVVRLILLQCIRIR</sequence>
<gene>
    <name evidence="1" type="ORF">JCM19296_2849</name>
</gene>
<evidence type="ECO:0000313" key="2">
    <source>
        <dbReference type="Proteomes" id="UP000028980"/>
    </source>
</evidence>
<accession>A0A081DE98</accession>
<comment type="caution">
    <text evidence="1">The sequence shown here is derived from an EMBL/GenBank/DDBJ whole genome shotgun (WGS) entry which is preliminary data.</text>
</comment>
<organism evidence="1 2">
    <name type="scientific">Nonlabens ulvanivorans</name>
    <name type="common">Persicivirga ulvanivorans</name>
    <dbReference type="NCBI Taxonomy" id="906888"/>
    <lineage>
        <taxon>Bacteria</taxon>
        <taxon>Pseudomonadati</taxon>
        <taxon>Bacteroidota</taxon>
        <taxon>Flavobacteriia</taxon>
        <taxon>Flavobacteriales</taxon>
        <taxon>Flavobacteriaceae</taxon>
        <taxon>Nonlabens</taxon>
    </lineage>
</organism>
<proteinExistence type="predicted"/>
<dbReference type="EMBL" id="BBLG01000007">
    <property type="protein sequence ID" value="GAK77244.1"/>
    <property type="molecule type" value="Genomic_DNA"/>
</dbReference>
<dbReference type="Proteomes" id="UP000028980">
    <property type="component" value="Unassembled WGS sequence"/>
</dbReference>
<evidence type="ECO:0000313" key="1">
    <source>
        <dbReference type="EMBL" id="GAK77244.1"/>
    </source>
</evidence>
<protein>
    <submittedName>
        <fullName evidence="1">Uncharacterized protein</fullName>
    </submittedName>
</protein>
<dbReference type="AlphaFoldDB" id="A0A081DE98"/>
<reference evidence="1 2" key="1">
    <citation type="journal article" date="2014" name="Genome Announc.">
        <title>Draft Genome Sequences of Marine Flavobacterium Nonlabens Strains NR17, NR24, NR27, NR32, NR33, and Ara13.</title>
        <authorList>
            <person name="Nakanishi M."/>
            <person name="Meirelles P."/>
            <person name="Suzuki R."/>
            <person name="Takatani N."/>
            <person name="Mino S."/>
            <person name="Suda W."/>
            <person name="Oshima K."/>
            <person name="Hattori M."/>
            <person name="Ohkuma M."/>
            <person name="Hosokawa M."/>
            <person name="Miyashita K."/>
            <person name="Thompson F.L."/>
            <person name="Niwa A."/>
            <person name="Sawabe T."/>
            <person name="Sawabe T."/>
        </authorList>
    </citation>
    <scope>NUCLEOTIDE SEQUENCE [LARGE SCALE GENOMIC DNA]</scope>
    <source>
        <strain evidence="2">JCM19296</strain>
    </source>
</reference>